<dbReference type="Gene3D" id="1.20.58.220">
    <property type="entry name" value="Phosphate transport system protein phou homolog 2, domain 2"/>
    <property type="match status" value="1"/>
</dbReference>
<feature type="domain" description="PhoU" evidence="8">
    <location>
        <begin position="120"/>
        <end position="205"/>
    </location>
</feature>
<dbReference type="InterPro" id="IPR028366">
    <property type="entry name" value="PhoU"/>
</dbReference>
<dbReference type="GO" id="GO:0045936">
    <property type="term" value="P:negative regulation of phosphate metabolic process"/>
    <property type="evidence" value="ECO:0007669"/>
    <property type="project" value="InterPro"/>
</dbReference>
<dbReference type="PANTHER" id="PTHR42930:SF3">
    <property type="entry name" value="PHOSPHATE-SPECIFIC TRANSPORT SYSTEM ACCESSORY PROTEIN PHOU"/>
    <property type="match status" value="1"/>
</dbReference>
<evidence type="ECO:0000256" key="6">
    <source>
        <dbReference type="ARBA" id="ARBA00022592"/>
    </source>
</evidence>
<dbReference type="InterPro" id="IPR038078">
    <property type="entry name" value="PhoU-like_sf"/>
</dbReference>
<proteinExistence type="inferred from homology"/>
<comment type="similarity">
    <text evidence="2 7">Belongs to the PhoU family.</text>
</comment>
<comment type="caution">
    <text evidence="9">The sequence shown here is derived from an EMBL/GenBank/DDBJ whole genome shotgun (WGS) entry which is preliminary data.</text>
</comment>
<dbReference type="GO" id="GO:0006817">
    <property type="term" value="P:phosphate ion transport"/>
    <property type="evidence" value="ECO:0007669"/>
    <property type="project" value="UniProtKB-KW"/>
</dbReference>
<dbReference type="Pfam" id="PF01895">
    <property type="entry name" value="PhoU"/>
    <property type="match status" value="2"/>
</dbReference>
<dbReference type="RefSeq" id="WP_105367375.1">
    <property type="nucleotide sequence ID" value="NZ_NEMB01000003.1"/>
</dbReference>
<dbReference type="PIRSF" id="PIRSF003107">
    <property type="entry name" value="PhoU"/>
    <property type="match status" value="1"/>
</dbReference>
<name>A0A2S8R6M3_9FIRM</name>
<comment type="subunit">
    <text evidence="3 7">Homodimer.</text>
</comment>
<accession>A0A2S8R6M3</accession>
<sequence>MTRSFFAKELEELHIDMIKMGSLVEESIENTIEALKNQDVELAKNIYESDDIIDSYEKKIERQCLNLIARQQPLAKDLRAISTALKIITDMERIADHSADIAEITIRMSDEKYIKPLIDIPKMANLASRMVNKAIDAYVNNDLELARKVCQSDDEVDDLFYKIVLELTNIIKNDVSTTEQAVNFMFIAKYLERMADHATNIAEWVVYNITGEHEKFAKYYHKDDKARKPFEK</sequence>
<gene>
    <name evidence="9" type="ORF">B9R14_00730</name>
</gene>
<protein>
    <recommendedName>
        <fullName evidence="7">Phosphate-specific transport system accessory protein PhoU</fullName>
    </recommendedName>
</protein>
<dbReference type="NCBIfam" id="TIGR02135">
    <property type="entry name" value="phoU_full"/>
    <property type="match status" value="1"/>
</dbReference>
<evidence type="ECO:0000259" key="8">
    <source>
        <dbReference type="Pfam" id="PF01895"/>
    </source>
</evidence>
<comment type="subcellular location">
    <subcellularLocation>
        <location evidence="1 7">Cytoplasm</location>
    </subcellularLocation>
</comment>
<evidence type="ECO:0000256" key="7">
    <source>
        <dbReference type="PIRNR" id="PIRNR003107"/>
    </source>
</evidence>
<dbReference type="SUPFAM" id="SSF109755">
    <property type="entry name" value="PhoU-like"/>
    <property type="match status" value="1"/>
</dbReference>
<dbReference type="Proteomes" id="UP000239720">
    <property type="component" value="Unassembled WGS sequence"/>
</dbReference>
<dbReference type="OrthoDB" id="9814256at2"/>
<evidence type="ECO:0000256" key="3">
    <source>
        <dbReference type="ARBA" id="ARBA00011738"/>
    </source>
</evidence>
<keyword evidence="4 7" id="KW-0813">Transport</keyword>
<evidence type="ECO:0000256" key="4">
    <source>
        <dbReference type="ARBA" id="ARBA00022448"/>
    </source>
</evidence>
<keyword evidence="5 7" id="KW-0963">Cytoplasm</keyword>
<evidence type="ECO:0000256" key="5">
    <source>
        <dbReference type="ARBA" id="ARBA00022490"/>
    </source>
</evidence>
<dbReference type="AlphaFoldDB" id="A0A2S8R6M3"/>
<evidence type="ECO:0000256" key="2">
    <source>
        <dbReference type="ARBA" id="ARBA00008107"/>
    </source>
</evidence>
<organism evidence="9 10">
    <name type="scientific">Acetivibrio saccincola</name>
    <dbReference type="NCBI Taxonomy" id="1677857"/>
    <lineage>
        <taxon>Bacteria</taxon>
        <taxon>Bacillati</taxon>
        <taxon>Bacillota</taxon>
        <taxon>Clostridia</taxon>
        <taxon>Eubacteriales</taxon>
        <taxon>Oscillospiraceae</taxon>
        <taxon>Acetivibrio</taxon>
    </lineage>
</organism>
<dbReference type="GO" id="GO:0030643">
    <property type="term" value="P:intracellular phosphate ion homeostasis"/>
    <property type="evidence" value="ECO:0007669"/>
    <property type="project" value="InterPro"/>
</dbReference>
<dbReference type="FunFam" id="1.20.58.220:FF:000004">
    <property type="entry name" value="Phosphate-specific transport system accessory protein PhoU"/>
    <property type="match status" value="1"/>
</dbReference>
<evidence type="ECO:0000256" key="1">
    <source>
        <dbReference type="ARBA" id="ARBA00004496"/>
    </source>
</evidence>
<dbReference type="InterPro" id="IPR026022">
    <property type="entry name" value="PhoU_dom"/>
</dbReference>
<keyword evidence="6 7" id="KW-0592">Phosphate transport</keyword>
<dbReference type="PANTHER" id="PTHR42930">
    <property type="entry name" value="PHOSPHATE-SPECIFIC TRANSPORT SYSTEM ACCESSORY PROTEIN PHOU"/>
    <property type="match status" value="1"/>
</dbReference>
<comment type="function">
    <text evidence="7">Plays a role in the regulation of phosphate uptake.</text>
</comment>
<evidence type="ECO:0000313" key="9">
    <source>
        <dbReference type="EMBL" id="PQQ65442.1"/>
    </source>
</evidence>
<feature type="domain" description="PhoU" evidence="8">
    <location>
        <begin position="18"/>
        <end position="105"/>
    </location>
</feature>
<evidence type="ECO:0000313" key="10">
    <source>
        <dbReference type="Proteomes" id="UP000239720"/>
    </source>
</evidence>
<reference evidence="9 10" key="1">
    <citation type="journal article" date="2018" name="Syst. Appl. Microbiol.">
        <title>Characterization and high-quality draft genome sequence of Herbivorax saccincola A7, an anaerobic, alkaliphilic, thermophilic, cellulolytic, and xylanolytic bacterium.</title>
        <authorList>
            <person name="Aikawa S."/>
            <person name="Baramee S."/>
            <person name="Sermsathanaswadi J."/>
            <person name="Thianheng P."/>
            <person name="Tachaapaikoon C."/>
            <person name="Shikata A."/>
            <person name="Waeonukul R."/>
            <person name="Pason P."/>
            <person name="Ratanakhanokchai K."/>
            <person name="Kosugi A."/>
        </authorList>
    </citation>
    <scope>NUCLEOTIDE SEQUENCE [LARGE SCALE GENOMIC DNA]</scope>
    <source>
        <strain evidence="9 10">A7</strain>
    </source>
</reference>
<dbReference type="GO" id="GO:0005737">
    <property type="term" value="C:cytoplasm"/>
    <property type="evidence" value="ECO:0007669"/>
    <property type="project" value="UniProtKB-SubCell"/>
</dbReference>
<dbReference type="EMBL" id="NEMB01000003">
    <property type="protein sequence ID" value="PQQ65442.1"/>
    <property type="molecule type" value="Genomic_DNA"/>
</dbReference>